<dbReference type="InterPro" id="IPR036514">
    <property type="entry name" value="SGNH_hydro_sf"/>
</dbReference>
<dbReference type="VEuPathDB" id="FungiDB:ASPCADRAFT_174870"/>
<gene>
    <name evidence="3" type="ORF">ASPCADRAFT_174870</name>
</gene>
<dbReference type="PANTHER" id="PTHR45648">
    <property type="entry name" value="GDSL LIPASE/ACYLHYDROLASE FAMILY PROTEIN (AFU_ORTHOLOGUE AFUA_4G14700)"/>
    <property type="match status" value="1"/>
</dbReference>
<dbReference type="Gene3D" id="3.40.50.1110">
    <property type="entry name" value="SGNH hydrolase"/>
    <property type="match status" value="1"/>
</dbReference>
<feature type="chain" id="PRO_5013363096" evidence="2">
    <location>
        <begin position="20"/>
        <end position="355"/>
    </location>
</feature>
<dbReference type="EMBL" id="KV907506">
    <property type="protein sequence ID" value="OOF92871.1"/>
    <property type="molecule type" value="Genomic_DNA"/>
</dbReference>
<sequence>MRPFHFILLLGLEATLAHAHQKWGPSKFTSLVTFGDSYTDDTRINYFINHNGSAPPVGWVEPITNSSASGGYIWGHYVKEYASLSHRYNYAVSGASCSNHITPRTTSFGLFPSVLEYQVPAFTSDAAYTLPTTNEPFLSLPPNETIYAIWIGTNDLGNYAFLTDSQVPGKTIPDYIDCVYDALDGVYATGKAKYFVIMNVVPLELAPLYATPEKGGIGPNNYWPDKGGNFTGISYRMWEQVATVNEVYKWRTQVEWGVGVGGRYKGSKVAVMDVHGLILDIYNNPTRYLNGSAPANVTGYDHHCNVAGTECYRLSSPDSFLWYDQLHPSQRTDQIIAEEFVKVVRGESRWATYWG</sequence>
<dbReference type="OrthoDB" id="1600564at2759"/>
<accession>A0A1R3REG3</accession>
<feature type="signal peptide" evidence="2">
    <location>
        <begin position="1"/>
        <end position="19"/>
    </location>
</feature>
<dbReference type="Pfam" id="PF00657">
    <property type="entry name" value="Lipase_GDSL"/>
    <property type="match status" value="1"/>
</dbReference>
<dbReference type="AlphaFoldDB" id="A0A1R3REG3"/>
<evidence type="ECO:0000256" key="2">
    <source>
        <dbReference type="SAM" id="SignalP"/>
    </source>
</evidence>
<proteinExistence type="predicted"/>
<keyword evidence="1" id="KW-0378">Hydrolase</keyword>
<dbReference type="CDD" id="cd01846">
    <property type="entry name" value="fatty_acyltransferase_like"/>
    <property type="match status" value="1"/>
</dbReference>
<keyword evidence="2" id="KW-0732">Signal</keyword>
<dbReference type="Proteomes" id="UP000188318">
    <property type="component" value="Unassembled WGS sequence"/>
</dbReference>
<reference evidence="4" key="1">
    <citation type="journal article" date="2017" name="Genome Biol.">
        <title>Comparative genomics reveals high biological diversity and specific adaptations in the industrially and medically important fungal genus Aspergillus.</title>
        <authorList>
            <person name="de Vries R.P."/>
            <person name="Riley R."/>
            <person name="Wiebenga A."/>
            <person name="Aguilar-Osorio G."/>
            <person name="Amillis S."/>
            <person name="Uchima C.A."/>
            <person name="Anderluh G."/>
            <person name="Asadollahi M."/>
            <person name="Askin M."/>
            <person name="Barry K."/>
            <person name="Battaglia E."/>
            <person name="Bayram O."/>
            <person name="Benocci T."/>
            <person name="Braus-Stromeyer S.A."/>
            <person name="Caldana C."/>
            <person name="Canovas D."/>
            <person name="Cerqueira G.C."/>
            <person name="Chen F."/>
            <person name="Chen W."/>
            <person name="Choi C."/>
            <person name="Clum A."/>
            <person name="Dos Santos R.A."/>
            <person name="Damasio A.R."/>
            <person name="Diallinas G."/>
            <person name="Emri T."/>
            <person name="Fekete E."/>
            <person name="Flipphi M."/>
            <person name="Freyberg S."/>
            <person name="Gallo A."/>
            <person name="Gournas C."/>
            <person name="Habgood R."/>
            <person name="Hainaut M."/>
            <person name="Harispe M.L."/>
            <person name="Henrissat B."/>
            <person name="Hilden K.S."/>
            <person name="Hope R."/>
            <person name="Hossain A."/>
            <person name="Karabika E."/>
            <person name="Karaffa L."/>
            <person name="Karanyi Z."/>
            <person name="Krasevec N."/>
            <person name="Kuo A."/>
            <person name="Kusch H."/>
            <person name="LaButti K."/>
            <person name="Lagendijk E.L."/>
            <person name="Lapidus A."/>
            <person name="Levasseur A."/>
            <person name="Lindquist E."/>
            <person name="Lipzen A."/>
            <person name="Logrieco A.F."/>
            <person name="MacCabe A."/>
            <person name="Maekelae M.R."/>
            <person name="Malavazi I."/>
            <person name="Melin P."/>
            <person name="Meyer V."/>
            <person name="Mielnichuk N."/>
            <person name="Miskei M."/>
            <person name="Molnar A.P."/>
            <person name="Mule G."/>
            <person name="Ngan C.Y."/>
            <person name="Orejas M."/>
            <person name="Orosz E."/>
            <person name="Ouedraogo J.P."/>
            <person name="Overkamp K.M."/>
            <person name="Park H.-S."/>
            <person name="Perrone G."/>
            <person name="Piumi F."/>
            <person name="Punt P.J."/>
            <person name="Ram A.F."/>
            <person name="Ramon A."/>
            <person name="Rauscher S."/>
            <person name="Record E."/>
            <person name="Riano-Pachon D.M."/>
            <person name="Robert V."/>
            <person name="Roehrig J."/>
            <person name="Ruller R."/>
            <person name="Salamov A."/>
            <person name="Salih N.S."/>
            <person name="Samson R.A."/>
            <person name="Sandor E."/>
            <person name="Sanguinetti M."/>
            <person name="Schuetze T."/>
            <person name="Sepcic K."/>
            <person name="Shelest E."/>
            <person name="Sherlock G."/>
            <person name="Sophianopoulou V."/>
            <person name="Squina F.M."/>
            <person name="Sun H."/>
            <person name="Susca A."/>
            <person name="Todd R.B."/>
            <person name="Tsang A."/>
            <person name="Unkles S.E."/>
            <person name="van de Wiele N."/>
            <person name="van Rossen-Uffink D."/>
            <person name="Oliveira J.V."/>
            <person name="Vesth T.C."/>
            <person name="Visser J."/>
            <person name="Yu J.-H."/>
            <person name="Zhou M."/>
            <person name="Andersen M.R."/>
            <person name="Archer D.B."/>
            <person name="Baker S.E."/>
            <person name="Benoit I."/>
            <person name="Brakhage A.A."/>
            <person name="Braus G.H."/>
            <person name="Fischer R."/>
            <person name="Frisvad J.C."/>
            <person name="Goldman G.H."/>
            <person name="Houbraken J."/>
            <person name="Oakley B."/>
            <person name="Pocsi I."/>
            <person name="Scazzocchio C."/>
            <person name="Seiboth B."/>
            <person name="vanKuyk P.A."/>
            <person name="Wortman J."/>
            <person name="Dyer P.S."/>
            <person name="Grigoriev I.V."/>
        </authorList>
    </citation>
    <scope>NUCLEOTIDE SEQUENCE [LARGE SCALE GENOMIC DNA]</scope>
    <source>
        <strain evidence="4">ITEM 5010</strain>
    </source>
</reference>
<dbReference type="InterPro" id="IPR001087">
    <property type="entry name" value="GDSL"/>
</dbReference>
<evidence type="ECO:0000256" key="1">
    <source>
        <dbReference type="ARBA" id="ARBA00022801"/>
    </source>
</evidence>
<name>A0A1R3REG3_ASPC5</name>
<evidence type="ECO:0000313" key="3">
    <source>
        <dbReference type="EMBL" id="OOF92871.1"/>
    </source>
</evidence>
<dbReference type="SUPFAM" id="SSF52266">
    <property type="entry name" value="SGNH hydrolase"/>
    <property type="match status" value="1"/>
</dbReference>
<dbReference type="GO" id="GO:0016788">
    <property type="term" value="F:hydrolase activity, acting on ester bonds"/>
    <property type="evidence" value="ECO:0007669"/>
    <property type="project" value="InterPro"/>
</dbReference>
<evidence type="ECO:0000313" key="4">
    <source>
        <dbReference type="Proteomes" id="UP000188318"/>
    </source>
</evidence>
<dbReference type="STRING" id="602072.A0A1R3REG3"/>
<protein>
    <submittedName>
        <fullName evidence="3">Carbohydrate esterase family 16 protein</fullName>
    </submittedName>
</protein>
<dbReference type="PANTHER" id="PTHR45648:SF22">
    <property type="entry name" value="GDSL LIPASE_ACYLHYDROLASE FAMILY PROTEIN (AFU_ORTHOLOGUE AFUA_4G14700)"/>
    <property type="match status" value="1"/>
</dbReference>
<organism evidence="3 4">
    <name type="scientific">Aspergillus carbonarius (strain ITEM 5010)</name>
    <dbReference type="NCBI Taxonomy" id="602072"/>
    <lineage>
        <taxon>Eukaryota</taxon>
        <taxon>Fungi</taxon>
        <taxon>Dikarya</taxon>
        <taxon>Ascomycota</taxon>
        <taxon>Pezizomycotina</taxon>
        <taxon>Eurotiomycetes</taxon>
        <taxon>Eurotiomycetidae</taxon>
        <taxon>Eurotiales</taxon>
        <taxon>Aspergillaceae</taxon>
        <taxon>Aspergillus</taxon>
        <taxon>Aspergillus subgen. Circumdati</taxon>
    </lineage>
</organism>
<dbReference type="OMA" id="KYFVIMN"/>
<dbReference type="InterPro" id="IPR051058">
    <property type="entry name" value="GDSL_Est/Lipase"/>
</dbReference>
<keyword evidence="4" id="KW-1185">Reference proteome</keyword>